<organism evidence="1 2">
    <name type="scientific">Bursaphelenchus okinawaensis</name>
    <dbReference type="NCBI Taxonomy" id="465554"/>
    <lineage>
        <taxon>Eukaryota</taxon>
        <taxon>Metazoa</taxon>
        <taxon>Ecdysozoa</taxon>
        <taxon>Nematoda</taxon>
        <taxon>Chromadorea</taxon>
        <taxon>Rhabditida</taxon>
        <taxon>Tylenchina</taxon>
        <taxon>Tylenchomorpha</taxon>
        <taxon>Aphelenchoidea</taxon>
        <taxon>Aphelenchoididae</taxon>
        <taxon>Bursaphelenchus</taxon>
    </lineage>
</organism>
<dbReference type="AlphaFoldDB" id="A0A811KQZ8"/>
<protein>
    <submittedName>
        <fullName evidence="1">Uncharacterized protein</fullName>
    </submittedName>
</protein>
<name>A0A811KQZ8_9BILA</name>
<dbReference type="Proteomes" id="UP000614601">
    <property type="component" value="Unassembled WGS sequence"/>
</dbReference>
<accession>A0A811KQZ8</accession>
<dbReference type="EMBL" id="CAJFDH010000003">
    <property type="protein sequence ID" value="CAD5217723.1"/>
    <property type="molecule type" value="Genomic_DNA"/>
</dbReference>
<evidence type="ECO:0000313" key="2">
    <source>
        <dbReference type="Proteomes" id="UP000614601"/>
    </source>
</evidence>
<keyword evidence="2" id="KW-1185">Reference proteome</keyword>
<gene>
    <name evidence="1" type="ORF">BOKJ2_LOCUS7232</name>
</gene>
<evidence type="ECO:0000313" key="1">
    <source>
        <dbReference type="EMBL" id="CAD5217723.1"/>
    </source>
</evidence>
<proteinExistence type="predicted"/>
<sequence>MNMWLERFPYVLWPNILSHIEGLYLHKGIDSEATIASIHKILYKWINRDFKAMCYQEGIYRLKGESWATAFSSIKDRAFDLRGRHGLSCPHTGKVVFKLGAHHTIISHMDFSKFEYELIDFTQHFEDEISDIHIINHGKRLIIYCGKNAHDGTSYLYEISTVKVIKKFEATDFCLGVYIQSKPDNMVYDPVNDREFSLPFGMEFRMCVNNDKHSEHRYIPILARSERALYIKDMKTEQIFKMCNVTASDFNHCFFEEAGLLYVRNNVNDASGNKTIRFYEIETRKKVYERTYDEDKDNWDYFSNYAIFNSKTGEYVIFNPKNKQFYSRFICCQHPESYKQLPQDVMCRFISYLRHNGRNCVEWCIMHKKQRTFFFDYSRDKLTLTEIDPNDNPSLSKLVIQCTKFLEERQKLSLDSTTISDEVKQFFESQLLMMTMD</sequence>
<dbReference type="InterPro" id="IPR036322">
    <property type="entry name" value="WD40_repeat_dom_sf"/>
</dbReference>
<dbReference type="SUPFAM" id="SSF50978">
    <property type="entry name" value="WD40 repeat-like"/>
    <property type="match status" value="1"/>
</dbReference>
<dbReference type="EMBL" id="CAJFCW020000003">
    <property type="protein sequence ID" value="CAG9108354.1"/>
    <property type="molecule type" value="Genomic_DNA"/>
</dbReference>
<comment type="caution">
    <text evidence="1">The sequence shown here is derived from an EMBL/GenBank/DDBJ whole genome shotgun (WGS) entry which is preliminary data.</text>
</comment>
<dbReference type="Proteomes" id="UP000783686">
    <property type="component" value="Unassembled WGS sequence"/>
</dbReference>
<reference evidence="1" key="1">
    <citation type="submission" date="2020-09" db="EMBL/GenBank/DDBJ databases">
        <authorList>
            <person name="Kikuchi T."/>
        </authorList>
    </citation>
    <scope>NUCLEOTIDE SEQUENCE</scope>
    <source>
        <strain evidence="1">SH1</strain>
    </source>
</reference>